<dbReference type="CDD" id="cd00060">
    <property type="entry name" value="FHA"/>
    <property type="match status" value="1"/>
</dbReference>
<feature type="transmembrane region" description="Helical" evidence="6">
    <location>
        <begin position="316"/>
        <end position="336"/>
    </location>
</feature>
<protein>
    <submittedName>
        <fullName evidence="8">Type VII secretion protein EssC</fullName>
    </submittedName>
</protein>
<keyword evidence="6" id="KW-0472">Membrane</keyword>
<dbReference type="SUPFAM" id="SSF49879">
    <property type="entry name" value="SMAD/FHA domain"/>
    <property type="match status" value="1"/>
</dbReference>
<dbReference type="GO" id="GO:0003677">
    <property type="term" value="F:DNA binding"/>
    <property type="evidence" value="ECO:0007669"/>
    <property type="project" value="InterPro"/>
</dbReference>
<gene>
    <name evidence="8" type="ORF">BSTEL_1070</name>
</gene>
<name>A0A087DWW9_9BIFI</name>
<dbReference type="Gene3D" id="2.60.200.20">
    <property type="match status" value="1"/>
</dbReference>
<feature type="domain" description="FtsK" evidence="7">
    <location>
        <begin position="1061"/>
        <end position="1248"/>
    </location>
</feature>
<feature type="transmembrane region" description="Helical" evidence="6">
    <location>
        <begin position="282"/>
        <end position="304"/>
    </location>
</feature>
<dbReference type="PROSITE" id="PS50901">
    <property type="entry name" value="FTSK"/>
    <property type="match status" value="2"/>
</dbReference>
<dbReference type="PANTHER" id="PTHR22683">
    <property type="entry name" value="SPORULATION PROTEIN RELATED"/>
    <property type="match status" value="1"/>
</dbReference>
<dbReference type="eggNOG" id="COG1674">
    <property type="taxonomic scope" value="Bacteria"/>
</dbReference>
<evidence type="ECO:0000259" key="7">
    <source>
        <dbReference type="PROSITE" id="PS50901"/>
    </source>
</evidence>
<dbReference type="Proteomes" id="UP000029004">
    <property type="component" value="Unassembled WGS sequence"/>
</dbReference>
<dbReference type="InterPro" id="IPR000253">
    <property type="entry name" value="FHA_dom"/>
</dbReference>
<keyword evidence="6" id="KW-0812">Transmembrane</keyword>
<dbReference type="NCBIfam" id="TIGR03928">
    <property type="entry name" value="T7_EssCb_Firm"/>
    <property type="match status" value="1"/>
</dbReference>
<evidence type="ECO:0000256" key="6">
    <source>
        <dbReference type="SAM" id="Phobius"/>
    </source>
</evidence>
<accession>A0A087DWW9</accession>
<dbReference type="InterPro" id="IPR002543">
    <property type="entry name" value="FtsK_dom"/>
</dbReference>
<dbReference type="SUPFAM" id="SSF52540">
    <property type="entry name" value="P-loop containing nucleoside triphosphate hydrolases"/>
    <property type="match status" value="1"/>
</dbReference>
<dbReference type="InterPro" id="IPR023839">
    <property type="entry name" value="Firmicutes_EssC_C"/>
</dbReference>
<evidence type="ECO:0000313" key="8">
    <source>
        <dbReference type="EMBL" id="KFJ00020.1"/>
    </source>
</evidence>
<keyword evidence="1" id="KW-0597">Phosphoprotein</keyword>
<dbReference type="GO" id="GO:0005524">
    <property type="term" value="F:ATP binding"/>
    <property type="evidence" value="ECO:0007669"/>
    <property type="project" value="UniProtKB-UniRule"/>
</dbReference>
<dbReference type="STRING" id="762211.BSTEL_1070"/>
<evidence type="ECO:0000256" key="1">
    <source>
        <dbReference type="ARBA" id="ARBA00022553"/>
    </source>
</evidence>
<dbReference type="Pfam" id="PF01580">
    <property type="entry name" value="FtsK_SpoIIIE"/>
    <property type="match status" value="2"/>
</dbReference>
<keyword evidence="2" id="KW-0677">Repeat</keyword>
<dbReference type="Gene3D" id="3.40.50.300">
    <property type="entry name" value="P-loop containing nucleotide triphosphate hydrolases"/>
    <property type="match status" value="2"/>
</dbReference>
<feature type="binding site" evidence="5">
    <location>
        <begin position="1078"/>
        <end position="1085"/>
    </location>
    <ligand>
        <name>ATP</name>
        <dbReference type="ChEBI" id="CHEBI:30616"/>
    </ligand>
</feature>
<keyword evidence="9" id="KW-1185">Reference proteome</keyword>
<dbReference type="InterPro" id="IPR050206">
    <property type="entry name" value="FtsK/SpoIIIE/SftA"/>
</dbReference>
<proteinExistence type="predicted"/>
<comment type="caution">
    <text evidence="8">The sequence shown here is derived from an EMBL/GenBank/DDBJ whole genome shotgun (WGS) entry which is preliminary data.</text>
</comment>
<evidence type="ECO:0000256" key="2">
    <source>
        <dbReference type="ARBA" id="ARBA00022737"/>
    </source>
</evidence>
<dbReference type="PANTHER" id="PTHR22683:SF1">
    <property type="entry name" value="TYPE VII SECRETION SYSTEM PROTEIN ESSC"/>
    <property type="match status" value="1"/>
</dbReference>
<reference evidence="8 9" key="1">
    <citation type="submission" date="2014-03" db="EMBL/GenBank/DDBJ databases">
        <title>Genomics of Bifidobacteria.</title>
        <authorList>
            <person name="Ventura M."/>
            <person name="Milani C."/>
            <person name="Lugli G.A."/>
        </authorList>
    </citation>
    <scope>NUCLEOTIDE SEQUENCE [LARGE SCALE GENOMIC DNA]</scope>
    <source>
        <strain evidence="8 9">DSM 23968</strain>
    </source>
</reference>
<feature type="binding site" evidence="5">
    <location>
        <begin position="734"/>
        <end position="741"/>
    </location>
    <ligand>
        <name>ATP</name>
        <dbReference type="ChEBI" id="CHEBI:30616"/>
    </ligand>
</feature>
<evidence type="ECO:0000256" key="4">
    <source>
        <dbReference type="ARBA" id="ARBA00022840"/>
    </source>
</evidence>
<dbReference type="eggNOG" id="COG1716">
    <property type="taxonomic scope" value="Bacteria"/>
</dbReference>
<dbReference type="InterPro" id="IPR027417">
    <property type="entry name" value="P-loop_NTPase"/>
</dbReference>
<dbReference type="Pfam" id="PF00498">
    <property type="entry name" value="FHA"/>
    <property type="match status" value="1"/>
</dbReference>
<organism evidence="8 9">
    <name type="scientific">Bifidobacterium stellenboschense</name>
    <dbReference type="NCBI Taxonomy" id="762211"/>
    <lineage>
        <taxon>Bacteria</taxon>
        <taxon>Bacillati</taxon>
        <taxon>Actinomycetota</taxon>
        <taxon>Actinomycetes</taxon>
        <taxon>Bifidobacteriales</taxon>
        <taxon>Bifidobacteriaceae</taxon>
        <taxon>Bifidobacterium</taxon>
    </lineage>
</organism>
<keyword evidence="4 5" id="KW-0067">ATP-binding</keyword>
<keyword evidence="3 5" id="KW-0547">Nucleotide-binding</keyword>
<dbReference type="CDD" id="cd01127">
    <property type="entry name" value="TrwB_TraG_TraD_VirD4"/>
    <property type="match status" value="1"/>
</dbReference>
<evidence type="ECO:0000313" key="9">
    <source>
        <dbReference type="Proteomes" id="UP000029004"/>
    </source>
</evidence>
<dbReference type="EMBL" id="JGZP01000005">
    <property type="protein sequence ID" value="KFJ00020.1"/>
    <property type="molecule type" value="Genomic_DNA"/>
</dbReference>
<feature type="domain" description="FtsK" evidence="7">
    <location>
        <begin position="714"/>
        <end position="918"/>
    </location>
</feature>
<evidence type="ECO:0000256" key="3">
    <source>
        <dbReference type="ARBA" id="ARBA00022741"/>
    </source>
</evidence>
<keyword evidence="6" id="KW-1133">Transmembrane helix</keyword>
<sequence>MGESSTYVLTIMGRRRSHTMAIDANAHGMIELVDPDAAADARPVAQVLSEESGLSVHASRGHSLIGPDSRRVQSVVVPADGRACMMTVAGLPGRSSDGVGTRGTPSSYRVYVRPSTPGFRRYRKIGFVRPASVIIGRSGRSGIFYDSMLVSGEVARLTLHEDSFILENLGATGTVFVNDAVVASHTPLRLCVGDIVQILDLRIMVGFRFVSMNRPFGVSVRQSDALRELGHRAFRDSSPKPPAMTGTERYFYPSPRLMHSIRRRKFTVDAPPARKKPDETPVIMQLGPSFLMGFASLFMVLTAVSRLQQGADPMSVMPTIAMSVSMLGGMMIWPFVNKWYAKRRDVKEERMRQAAYGDYLNRMEASFIRECEAQGEILRENRIAVSTIRHNVARMSDEMMNRSLLHSDFLDLRVGIGDEPLAADITYPRTGFTMDSDALLDKVRSLASKPPIIHDVPLALNIAADFVSGVVGERSVLWAFIRGLIVQVCGLYSYEDVKLVFVGDGRDEKEWGFVRRLPHMFDDQRGMRFLATTIEDLNHVDRVLGPVVEARLKQSAQDLADYGTYYVVVCADKKLADKSSVISALLESRSNKGFSLVFLGEELRDLPRECSKVVELDGEGKKGRMFRRDDVNGTLQTFVPDSYVDAARAGRFADNLSCVRIENETSGTSSLPQRLGFLEMLKVGNVDQLNIGRRWEQGDASRTLKAPVGLDEQGEEFMLNLHENYHGPHGLIAGMTGSGKSEFIITYVLSMALNYAPDEVAFVLIDYKGGGLAGAFDNDRYRLPHLSGTITNLDGAGINRSLVSIQSELKRRQAKFNEARDITGEPTMDIYKYLSYYRQGVLADPMPHLFIVADEFAELKQQEPDFMDELISAARIGRSLGVHLILATQKPSGVVNDQIWSNSRFKVSLKVADKSDSNEMIKRADAAELKDPGRFYLLVGYNELFACGQSAYTGTKYAPADHYEPKQDDAAVLIDNTGDALATLRPAVASTATNVSELNAVLAQICMVADSLGRHAEPLWLEPLPGHLDLASIRAKYGYRADADGLTALAGMVDDPQRQDQHPLVVDFAADGNVLMLGAQTAGTESLVATMLASMFEDYTPDELNVYALDLGAGALASFSADPHVGGVVVSGDQERTTNLIKLIEQRIETRRKAYATTGGGFDSYRADALRRGRRADPRILLILTNVASFYELYPDFEDRLNAISREGARYGVHMLVTAASPMQARLRLRSNFSRTIVTTLSNEDDYATVFGSLHGILPPKQYERGLVQEGKELHEFQGASIAAEGENEAERARILAERAHADWHGAAAAPIPVLPERVDAVMLRPQIEAGGIGRSGIPVGYDRNEVAPFLIDGVRSPSVLVASSDVDALSAYLAGLVETLAAADAEYVVLDQDGLVPSGERVLTEMDDIASLVDAVTSGELEMGILVVPSFVTLFTKLPDASGKALKAWIAQEEFKKSTTLVLCSEAWRMGSIYDPWYKVVTANPAGVWVGSGFVEQNVFRYGSVRPEYRGKTAPSDGFAMVRGTVTPVRLLQPVREGER</sequence>
<evidence type="ECO:0000256" key="5">
    <source>
        <dbReference type="PROSITE-ProRule" id="PRU00289"/>
    </source>
</evidence>
<dbReference type="InterPro" id="IPR008984">
    <property type="entry name" value="SMAD_FHA_dom_sf"/>
</dbReference>